<protein>
    <submittedName>
        <fullName evidence="2">Uncharacterized protein</fullName>
    </submittedName>
</protein>
<organism evidence="2">
    <name type="scientific">uncultured Coleofasciculus sp</name>
    <dbReference type="NCBI Taxonomy" id="1267456"/>
    <lineage>
        <taxon>Bacteria</taxon>
        <taxon>Bacillati</taxon>
        <taxon>Cyanobacteriota</taxon>
        <taxon>Cyanophyceae</taxon>
        <taxon>Coleofasciculales</taxon>
        <taxon>Coleofasciculaceae</taxon>
        <taxon>Coleofasciculus</taxon>
        <taxon>environmental samples</taxon>
    </lineage>
</organism>
<evidence type="ECO:0000313" key="2">
    <source>
        <dbReference type="EMBL" id="CAA9306196.1"/>
    </source>
</evidence>
<keyword evidence="1" id="KW-0175">Coiled coil</keyword>
<sequence length="99" mass="11435">MQISSPSQAIEELIAKISVLEEELEISREQVQTLKDELSAEQQKVERYQEELEACQSDMEALNFELHSHYQSKEFQREGVKLLRDTVSKAEILLRQVAG</sequence>
<name>A0A6J4KHY6_9CYAN</name>
<dbReference type="Gene3D" id="1.10.287.2610">
    <property type="match status" value="1"/>
</dbReference>
<dbReference type="EMBL" id="CADCTM010000925">
    <property type="protein sequence ID" value="CAA9306196.1"/>
    <property type="molecule type" value="Genomic_DNA"/>
</dbReference>
<accession>A0A6J4KHY6</accession>
<evidence type="ECO:0000256" key="1">
    <source>
        <dbReference type="SAM" id="Coils"/>
    </source>
</evidence>
<proteinExistence type="predicted"/>
<feature type="coiled-coil region" evidence="1">
    <location>
        <begin position="10"/>
        <end position="65"/>
    </location>
</feature>
<gene>
    <name evidence="2" type="ORF">AVDCRST_MAG92-5464</name>
</gene>
<dbReference type="AlphaFoldDB" id="A0A6J4KHY6"/>
<reference evidence="2" key="1">
    <citation type="submission" date="2020-02" db="EMBL/GenBank/DDBJ databases">
        <authorList>
            <person name="Meier V. D."/>
        </authorList>
    </citation>
    <scope>NUCLEOTIDE SEQUENCE</scope>
    <source>
        <strain evidence="2">AVDCRST_MAG92</strain>
    </source>
</reference>